<dbReference type="Gene3D" id="3.20.20.210">
    <property type="match status" value="1"/>
</dbReference>
<accession>X1QP86</accession>
<proteinExistence type="predicted"/>
<comment type="caution">
    <text evidence="1">The sequence shown here is derived from an EMBL/GenBank/DDBJ whole genome shotgun (WGS) entry which is preliminary data.</text>
</comment>
<protein>
    <submittedName>
        <fullName evidence="1">Uncharacterized protein</fullName>
    </submittedName>
</protein>
<sequence length="176" mass="20785">MLTPKERILSIFRRKTPDRVPLGAYSFLLYRGSVEREIREKGCGIVHFERVYTTEVQNIEIGIKERWENGKKVTIRTYHTPVGNIYEKMKLGSGYHTQWIKEFMIKKPSDYRIVKYIAENTIYHKNYDYFTEVQENLGEDGILIANMDRTPLQRTLIELAGTERLCIDLYERADVV</sequence>
<reference evidence="1" key="1">
    <citation type="journal article" date="2014" name="Front. Microbiol.">
        <title>High frequency of phylogenetically diverse reductive dehalogenase-homologous genes in deep subseafloor sedimentary metagenomes.</title>
        <authorList>
            <person name="Kawai M."/>
            <person name="Futagami T."/>
            <person name="Toyoda A."/>
            <person name="Takaki Y."/>
            <person name="Nishi S."/>
            <person name="Hori S."/>
            <person name="Arai W."/>
            <person name="Tsubouchi T."/>
            <person name="Morono Y."/>
            <person name="Uchiyama I."/>
            <person name="Ito T."/>
            <person name="Fujiyama A."/>
            <person name="Inagaki F."/>
            <person name="Takami H."/>
        </authorList>
    </citation>
    <scope>NUCLEOTIDE SEQUENCE</scope>
    <source>
        <strain evidence="1">Expedition CK06-06</strain>
    </source>
</reference>
<gene>
    <name evidence="1" type="ORF">S12H4_11376</name>
</gene>
<name>X1QP86_9ZZZZ</name>
<dbReference type="AlphaFoldDB" id="X1QP86"/>
<organism evidence="1">
    <name type="scientific">marine sediment metagenome</name>
    <dbReference type="NCBI Taxonomy" id="412755"/>
    <lineage>
        <taxon>unclassified sequences</taxon>
        <taxon>metagenomes</taxon>
        <taxon>ecological metagenomes</taxon>
    </lineage>
</organism>
<dbReference type="InterPro" id="IPR038071">
    <property type="entry name" value="UROD/MetE-like_sf"/>
</dbReference>
<feature type="non-terminal residue" evidence="1">
    <location>
        <position position="176"/>
    </location>
</feature>
<evidence type="ECO:0000313" key="1">
    <source>
        <dbReference type="EMBL" id="GAI70038.1"/>
    </source>
</evidence>
<dbReference type="EMBL" id="BARW01005095">
    <property type="protein sequence ID" value="GAI70038.1"/>
    <property type="molecule type" value="Genomic_DNA"/>
</dbReference>